<evidence type="ECO:0008006" key="3">
    <source>
        <dbReference type="Google" id="ProtNLM"/>
    </source>
</evidence>
<dbReference type="Proteomes" id="UP001320972">
    <property type="component" value="Unassembled WGS sequence"/>
</dbReference>
<protein>
    <recommendedName>
        <fullName evidence="3">SipW-cognate class signal peptide</fullName>
    </recommendedName>
</protein>
<dbReference type="EMBL" id="JAOPKB010000015">
    <property type="protein sequence ID" value="MCU4975008.1"/>
    <property type="molecule type" value="Genomic_DNA"/>
</dbReference>
<proteinExistence type="predicted"/>
<name>A0ABT2QJ92_9EURY</name>
<accession>A0ABT2QJ92</accession>
<gene>
    <name evidence="1" type="ORF">OB955_20055</name>
</gene>
<comment type="caution">
    <text evidence="1">The sequence shown here is derived from an EMBL/GenBank/DDBJ whole genome shotgun (WGS) entry which is preliminary data.</text>
</comment>
<evidence type="ECO:0000313" key="1">
    <source>
        <dbReference type="EMBL" id="MCU4975008.1"/>
    </source>
</evidence>
<organism evidence="1 2">
    <name type="scientific">Natronoglomus mannanivorans</name>
    <dbReference type="NCBI Taxonomy" id="2979990"/>
    <lineage>
        <taxon>Archaea</taxon>
        <taxon>Methanobacteriati</taxon>
        <taxon>Methanobacteriota</taxon>
        <taxon>Stenosarchaea group</taxon>
        <taxon>Halobacteria</taxon>
        <taxon>Halobacteriales</taxon>
        <taxon>Natrialbaceae</taxon>
        <taxon>Natronoglomus</taxon>
    </lineage>
</organism>
<dbReference type="RefSeq" id="WP_338008887.1">
    <property type="nucleotide sequence ID" value="NZ_JAOPKB010000015.1"/>
</dbReference>
<reference evidence="1 2" key="1">
    <citation type="submission" date="2022-09" db="EMBL/GenBank/DDBJ databases">
        <title>Enrichment on poylsaccharides allowed isolation of novel metabolic and taxonomic groups of Haloarchaea.</title>
        <authorList>
            <person name="Sorokin D.Y."/>
            <person name="Elcheninov A.G."/>
            <person name="Khizhniak T.V."/>
            <person name="Kolganova T.V."/>
            <person name="Kublanov I.V."/>
        </authorList>
    </citation>
    <scope>NUCLEOTIDE SEQUENCE [LARGE SCALE GENOMIC DNA]</scope>
    <source>
        <strain evidence="1 2">AArc-m2/3/4</strain>
    </source>
</reference>
<evidence type="ECO:0000313" key="2">
    <source>
        <dbReference type="Proteomes" id="UP001320972"/>
    </source>
</evidence>
<sequence length="226" mass="23207">MKMNRRNVLLGLGTIVAGGGAALGTGAFSQVETERTLSIDAAGDADAFVGFEVNDAIESSAINDDGGTLGIDLSSGFGNGDGVNLDAITKIGAGDAVDDSDSSNGNIETHAFTITNNGADEIELEASVDTGGTIELNESGEFEFDEGKPQNVLKLLVQASDDATLDTPNGVVDLLLNNQLNIPPESTREAIVEVDLSGIDTSTTNFEESNPLAENVTITANAAQSN</sequence>
<keyword evidence="2" id="KW-1185">Reference proteome</keyword>